<gene>
    <name evidence="2" type="ORF">B0F89_1493</name>
</gene>
<protein>
    <submittedName>
        <fullName evidence="2">Ubiquinone/menaquinone biosynthesis C-methylase UbiE</fullName>
    </submittedName>
</protein>
<dbReference type="InterPro" id="IPR025714">
    <property type="entry name" value="Methyltranfer_dom"/>
</dbReference>
<dbReference type="InterPro" id="IPR029063">
    <property type="entry name" value="SAM-dependent_MTases_sf"/>
</dbReference>
<name>A0AB36ZSU2_9BACT</name>
<feature type="domain" description="Methyltransferase" evidence="1">
    <location>
        <begin position="48"/>
        <end position="164"/>
    </location>
</feature>
<sequence>MSIIKAKSFLHEYKIRAKDKDINSLSGRQGRADLTYFINMNIFNSLNIKENETILDIGCGDLTFFKIIEKNFNNCTLEGVLPTSEEIEKVNKEIKFKEYKNKTQISKAFSFKLPFCDNKFDKVVINGVLLLLNKEEVDNTLNEISRVSKNNATIYIGELPFVDEFKDKSYGNSIIKWLFYGLKNRGFRYFFNSLKTVFISLFSKNQMILGVKEHYFINKEDFIKKAKKYDLVLKECFFNKQIDVNKNIINSSTRYDYIFKIEKKRLI</sequence>
<evidence type="ECO:0000259" key="1">
    <source>
        <dbReference type="Pfam" id="PF13847"/>
    </source>
</evidence>
<evidence type="ECO:0000313" key="2">
    <source>
        <dbReference type="EMBL" id="PPK57409.1"/>
    </source>
</evidence>
<evidence type="ECO:0000313" key="3">
    <source>
        <dbReference type="Proteomes" id="UP000239861"/>
    </source>
</evidence>
<accession>A0AB36ZSU2</accession>
<dbReference type="Proteomes" id="UP000239861">
    <property type="component" value="Unassembled WGS sequence"/>
</dbReference>
<reference evidence="2 3" key="1">
    <citation type="submission" date="2018-02" db="EMBL/GenBank/DDBJ databases">
        <title>Subsurface microbial communities from deep shales in Ohio and West Virginia, USA.</title>
        <authorList>
            <person name="Wrighton K."/>
        </authorList>
    </citation>
    <scope>NUCLEOTIDE SEQUENCE [LARGE SCALE GENOMIC DNA]</scope>
    <source>
        <strain evidence="2 3">MARC-MIP3H16</strain>
    </source>
</reference>
<comment type="caution">
    <text evidence="2">The sequence shown here is derived from an EMBL/GenBank/DDBJ whole genome shotgun (WGS) entry which is preliminary data.</text>
</comment>
<keyword evidence="2" id="KW-0830">Ubiquinone</keyword>
<dbReference type="SUPFAM" id="SSF53335">
    <property type="entry name" value="S-adenosyl-L-methionine-dependent methyltransferases"/>
    <property type="match status" value="1"/>
</dbReference>
<dbReference type="Gene3D" id="3.40.50.150">
    <property type="entry name" value="Vaccinia Virus protein VP39"/>
    <property type="match status" value="1"/>
</dbReference>
<organism evidence="2 3">
    <name type="scientific">Malaciobacter marinus</name>
    <dbReference type="NCBI Taxonomy" id="505249"/>
    <lineage>
        <taxon>Bacteria</taxon>
        <taxon>Pseudomonadati</taxon>
        <taxon>Campylobacterota</taxon>
        <taxon>Epsilonproteobacteria</taxon>
        <taxon>Campylobacterales</taxon>
        <taxon>Arcobacteraceae</taxon>
        <taxon>Malaciobacter</taxon>
    </lineage>
</organism>
<dbReference type="AlphaFoldDB" id="A0AB36ZSU2"/>
<dbReference type="EMBL" id="PTIW01000049">
    <property type="protein sequence ID" value="PPK57409.1"/>
    <property type="molecule type" value="Genomic_DNA"/>
</dbReference>
<dbReference type="Pfam" id="PF13847">
    <property type="entry name" value="Methyltransf_31"/>
    <property type="match status" value="1"/>
</dbReference>
<proteinExistence type="predicted"/>
<dbReference type="RefSeq" id="WP_104412907.1">
    <property type="nucleotide sequence ID" value="NZ_PTIW01000049.1"/>
</dbReference>